<sequence>MQKNLHPAARQPTWINYWGWGSGDMLGAGAQAVITGWLFYFFTTFCGLSAVEAGLILGLPRLLEAITCPLIGYVSDNLRHTWVGRKIGRRKLFLLITIPLLPSFALIFRTGHDFTYYLLTFIFFELLYTMFLIPWETLAAEMTKDYKEKAKFAGARMIVAQSSAILASYLPTLLINQFGGKDSPDTFFWMAAIFGVIFSVVVTIVVLTSWERPYGPREQAVLSQTYGGVKWSVILSIPVKMFRDLFSTLKIRAFRQHLSIYLGGYLSQDIFNTAFPIFVATVLMGATLVISQLMTVMYVAQLISVMIAIQIVIKTGPVLAYRIAISLFGAALLLYFGFYAAQPEGFQAGFQALGANLFSAFDPTRTEFSPALLFWIFAPIILAGLGRGTLNFVPWSVYNYLPDIDEAVTGQRREGIFAGVMTLVRKVAQSGAIIATGWIIDLGGYISPKTRPGEVIVQSPEAIQTITLLMVGGPLLMMLFGLIAAWNFRLNAKTHAVLVHEVERLRNGATEAESDENRQVVEDLTGWSYDQLWGRGSGHAADSTLHTPPDNIARS</sequence>
<feature type="transmembrane region" description="Helical" evidence="2">
    <location>
        <begin position="466"/>
        <end position="488"/>
    </location>
</feature>
<proteinExistence type="inferred from homology"/>
<reference evidence="3 4" key="1">
    <citation type="submission" date="2024-09" db="EMBL/GenBank/DDBJ databases">
        <title>Novel species of the genus Pelomonas and Roseateles isolated from streams.</title>
        <authorList>
            <person name="Lu H."/>
        </authorList>
    </citation>
    <scope>NUCLEOTIDE SEQUENCE [LARGE SCALE GENOMIC DNA]</scope>
    <source>
        <strain evidence="3 4">DC23W</strain>
    </source>
</reference>
<dbReference type="Proteomes" id="UP001606300">
    <property type="component" value="Unassembled WGS sequence"/>
</dbReference>
<dbReference type="CDD" id="cd17332">
    <property type="entry name" value="MFS_MelB_like"/>
    <property type="match status" value="1"/>
</dbReference>
<keyword evidence="4" id="KW-1185">Reference proteome</keyword>
<protein>
    <submittedName>
        <fullName evidence="3">MFS transporter</fullName>
    </submittedName>
</protein>
<feature type="transmembrane region" description="Helical" evidence="2">
    <location>
        <begin position="296"/>
        <end position="313"/>
    </location>
</feature>
<dbReference type="InterPro" id="IPR036259">
    <property type="entry name" value="MFS_trans_sf"/>
</dbReference>
<comment type="caution">
    <text evidence="3">The sequence shown here is derived from an EMBL/GenBank/DDBJ whole genome shotgun (WGS) entry which is preliminary data.</text>
</comment>
<name>A0ABW7EIM2_9BURK</name>
<feature type="transmembrane region" description="Helical" evidence="2">
    <location>
        <begin position="320"/>
        <end position="341"/>
    </location>
</feature>
<evidence type="ECO:0000313" key="3">
    <source>
        <dbReference type="EMBL" id="MFG6413170.1"/>
    </source>
</evidence>
<evidence type="ECO:0000256" key="1">
    <source>
        <dbReference type="ARBA" id="ARBA00009617"/>
    </source>
</evidence>
<feature type="transmembrane region" description="Helical" evidence="2">
    <location>
        <begin position="154"/>
        <end position="175"/>
    </location>
</feature>
<dbReference type="InterPro" id="IPR039672">
    <property type="entry name" value="MFS_2"/>
</dbReference>
<keyword evidence="2" id="KW-0812">Transmembrane</keyword>
<evidence type="ECO:0000256" key="2">
    <source>
        <dbReference type="SAM" id="Phobius"/>
    </source>
</evidence>
<feature type="transmembrane region" description="Helical" evidence="2">
    <location>
        <begin position="427"/>
        <end position="446"/>
    </location>
</feature>
<keyword evidence="2" id="KW-1133">Transmembrane helix</keyword>
<dbReference type="EMBL" id="JBIGHY010000001">
    <property type="protein sequence ID" value="MFG6413170.1"/>
    <property type="molecule type" value="Genomic_DNA"/>
</dbReference>
<keyword evidence="2" id="KW-0472">Membrane</keyword>
<gene>
    <name evidence="3" type="ORF">ACG02S_04585</name>
</gene>
<feature type="transmembrane region" description="Helical" evidence="2">
    <location>
        <begin position="368"/>
        <end position="386"/>
    </location>
</feature>
<dbReference type="Pfam" id="PF13347">
    <property type="entry name" value="MFS_2"/>
    <property type="match status" value="1"/>
</dbReference>
<evidence type="ECO:0000313" key="4">
    <source>
        <dbReference type="Proteomes" id="UP001606300"/>
    </source>
</evidence>
<dbReference type="PANTHER" id="PTHR11328:SF24">
    <property type="entry name" value="MAJOR FACILITATOR SUPERFAMILY (MFS) PROFILE DOMAIN-CONTAINING PROTEIN"/>
    <property type="match status" value="1"/>
</dbReference>
<dbReference type="Gene3D" id="1.20.1250.20">
    <property type="entry name" value="MFS general substrate transporter like domains"/>
    <property type="match status" value="1"/>
</dbReference>
<feature type="transmembrane region" description="Helical" evidence="2">
    <location>
        <begin position="37"/>
        <end position="59"/>
    </location>
</feature>
<accession>A0ABW7EIM2</accession>
<dbReference type="RefSeq" id="WP_394469248.1">
    <property type="nucleotide sequence ID" value="NZ_JBIGHY010000001.1"/>
</dbReference>
<organism evidence="3 4">
    <name type="scientific">Pelomonas dachongensis</name>
    <dbReference type="NCBI Taxonomy" id="3299029"/>
    <lineage>
        <taxon>Bacteria</taxon>
        <taxon>Pseudomonadati</taxon>
        <taxon>Pseudomonadota</taxon>
        <taxon>Betaproteobacteria</taxon>
        <taxon>Burkholderiales</taxon>
        <taxon>Sphaerotilaceae</taxon>
        <taxon>Roseateles</taxon>
    </lineage>
</organism>
<feature type="transmembrane region" description="Helical" evidence="2">
    <location>
        <begin position="92"/>
        <end position="108"/>
    </location>
</feature>
<feature type="transmembrane region" description="Helical" evidence="2">
    <location>
        <begin position="187"/>
        <end position="207"/>
    </location>
</feature>
<comment type="similarity">
    <text evidence="1">Belongs to the sodium:galactoside symporter (TC 2.A.2) family.</text>
</comment>
<dbReference type="SUPFAM" id="SSF103473">
    <property type="entry name" value="MFS general substrate transporter"/>
    <property type="match status" value="1"/>
</dbReference>
<dbReference type="PANTHER" id="PTHR11328">
    <property type="entry name" value="MAJOR FACILITATOR SUPERFAMILY DOMAIN-CONTAINING PROTEIN"/>
    <property type="match status" value="1"/>
</dbReference>
<feature type="transmembrane region" description="Helical" evidence="2">
    <location>
        <begin position="114"/>
        <end position="133"/>
    </location>
</feature>